<dbReference type="AlphaFoldDB" id="A0A2D0NDG1"/>
<dbReference type="SMART" id="SM00899">
    <property type="entry name" value="FeoA"/>
    <property type="match status" value="1"/>
</dbReference>
<dbReference type="GO" id="GO:0046914">
    <property type="term" value="F:transition metal ion binding"/>
    <property type="evidence" value="ECO:0007669"/>
    <property type="project" value="InterPro"/>
</dbReference>
<dbReference type="InterPro" id="IPR008988">
    <property type="entry name" value="Transcriptional_repressor_C"/>
</dbReference>
<comment type="caution">
    <text evidence="3">The sequence shown here is derived from an EMBL/GenBank/DDBJ whole genome shotgun (WGS) entry which is preliminary data.</text>
</comment>
<protein>
    <submittedName>
        <fullName evidence="3">Ferrous iron transport protein A</fullName>
    </submittedName>
</protein>
<dbReference type="InterPro" id="IPR052713">
    <property type="entry name" value="FeoA"/>
</dbReference>
<feature type="domain" description="Ferrous iron transporter FeoA-like" evidence="2">
    <location>
        <begin position="12"/>
        <end position="80"/>
    </location>
</feature>
<dbReference type="RefSeq" id="WP_099150903.1">
    <property type="nucleotide sequence ID" value="NZ_PDUD01000020.1"/>
</dbReference>
<dbReference type="InterPro" id="IPR007167">
    <property type="entry name" value="Fe-transptr_FeoA-like"/>
</dbReference>
<keyword evidence="4" id="KW-1185">Reference proteome</keyword>
<dbReference type="InterPro" id="IPR038157">
    <property type="entry name" value="FeoA_core_dom"/>
</dbReference>
<dbReference type="PANTHER" id="PTHR42954">
    <property type="entry name" value="FE(2+) TRANSPORT PROTEIN A"/>
    <property type="match status" value="1"/>
</dbReference>
<dbReference type="Proteomes" id="UP000223913">
    <property type="component" value="Unassembled WGS sequence"/>
</dbReference>
<gene>
    <name evidence="3" type="ORF">CRP01_15180</name>
</gene>
<sequence>MNTLTTTTAFKGVVSSTPPNNIISHFTNDQVAGKLMSMGVLPGSRIELIRKAPLGGGWYVRVDRQIIALRKEELDCIVTQKW</sequence>
<accession>A0A2D0NDG1</accession>
<evidence type="ECO:0000313" key="4">
    <source>
        <dbReference type="Proteomes" id="UP000223913"/>
    </source>
</evidence>
<dbReference type="EMBL" id="PDUD01000020">
    <property type="protein sequence ID" value="PHN05813.1"/>
    <property type="molecule type" value="Genomic_DNA"/>
</dbReference>
<evidence type="ECO:0000256" key="1">
    <source>
        <dbReference type="ARBA" id="ARBA00023004"/>
    </source>
</evidence>
<dbReference type="OrthoDB" id="9811076at2"/>
<keyword evidence="1" id="KW-0408">Iron</keyword>
<evidence type="ECO:0000313" key="3">
    <source>
        <dbReference type="EMBL" id="PHN05813.1"/>
    </source>
</evidence>
<dbReference type="Gene3D" id="2.30.30.90">
    <property type="match status" value="1"/>
</dbReference>
<organism evidence="3 4">
    <name type="scientific">Flavilitoribacter nigricans (strain ATCC 23147 / DSM 23189 / NBRC 102662 / NCIMB 1420 / SS-2)</name>
    <name type="common">Lewinella nigricans</name>
    <dbReference type="NCBI Taxonomy" id="1122177"/>
    <lineage>
        <taxon>Bacteria</taxon>
        <taxon>Pseudomonadati</taxon>
        <taxon>Bacteroidota</taxon>
        <taxon>Saprospiria</taxon>
        <taxon>Saprospirales</taxon>
        <taxon>Lewinellaceae</taxon>
        <taxon>Flavilitoribacter</taxon>
    </lineage>
</organism>
<reference evidence="3 4" key="1">
    <citation type="submission" date="2017-10" db="EMBL/GenBank/DDBJ databases">
        <title>The draft genome sequence of Lewinella nigricans NBRC 102662.</title>
        <authorList>
            <person name="Wang K."/>
        </authorList>
    </citation>
    <scope>NUCLEOTIDE SEQUENCE [LARGE SCALE GENOMIC DNA]</scope>
    <source>
        <strain evidence="3 4">NBRC 102662</strain>
    </source>
</reference>
<dbReference type="SUPFAM" id="SSF50037">
    <property type="entry name" value="C-terminal domain of transcriptional repressors"/>
    <property type="match status" value="1"/>
</dbReference>
<proteinExistence type="predicted"/>
<evidence type="ECO:0000259" key="2">
    <source>
        <dbReference type="SMART" id="SM00899"/>
    </source>
</evidence>
<dbReference type="Pfam" id="PF04023">
    <property type="entry name" value="FeoA"/>
    <property type="match status" value="1"/>
</dbReference>
<name>A0A2D0NDG1_FLAN2</name>
<dbReference type="PANTHER" id="PTHR42954:SF2">
    <property type="entry name" value="FE(2+) TRANSPORT PROTEIN A"/>
    <property type="match status" value="1"/>
</dbReference>